<gene>
    <name evidence="8" type="ORF">BC008_17505</name>
</gene>
<evidence type="ECO:0000256" key="2">
    <source>
        <dbReference type="ARBA" id="ARBA00022490"/>
    </source>
</evidence>
<dbReference type="PANTHER" id="PTHR46630">
    <property type="entry name" value="TETRATRICOPEPTIDE REPEAT PROTEIN 29"/>
    <property type="match status" value="1"/>
</dbReference>
<dbReference type="Gene3D" id="1.25.40.10">
    <property type="entry name" value="Tetratricopeptide repeat domain"/>
    <property type="match status" value="2"/>
</dbReference>
<evidence type="ECO:0000256" key="3">
    <source>
        <dbReference type="ARBA" id="ARBA00022737"/>
    </source>
</evidence>
<comment type="similarity">
    <text evidence="5">Belongs to the Rap family.</text>
</comment>
<evidence type="ECO:0000256" key="5">
    <source>
        <dbReference type="ARBA" id="ARBA00038253"/>
    </source>
</evidence>
<sequence length="444" mass="51322">MNKKYLSIAVITSIVISLFSPALVLAKSKKPQLPDKFPPNPLEIKKEDPLLPSAAPKEPLTRQEKRELEAALDDLNQQAIAKFEIGDKQGAFDIWNREIRLRRYLGIIPEIQALSRVGAIAWRQNNRQQVFYITQRLQKIQKNQTKSKSKNRNQRRNSQEISSQANNSQLEVLQALGEAYQQVRTPKEALQVYERVLSIVRERRDNAQEVEVLNTIGKLHLAWFDYDRAAVTYEELLGLANTRGEDTERVQYLEELAYIYEKTQQPQKSLNVRRKLTQIYSQGNNQSNNQQDNQLNTQPNTQIKLSALKIAIGSDYESLAKKNPAFLDEAFKNYQEAYIIAWKLQQYVRAGEALQKLIALYTSQGQMEEALQTSKILIETARKAANLYNLMNAYDQIAKLYLQRQDYPQAMEAFQQGLQLARQLQHQEKYFTEEINKLSSKINN</sequence>
<feature type="region of interest" description="Disordered" evidence="7">
    <location>
        <begin position="141"/>
        <end position="165"/>
    </location>
</feature>
<evidence type="ECO:0000256" key="7">
    <source>
        <dbReference type="SAM" id="MobiDB-lite"/>
    </source>
</evidence>
<dbReference type="GO" id="GO:0005737">
    <property type="term" value="C:cytoplasm"/>
    <property type="evidence" value="ECO:0007669"/>
    <property type="project" value="UniProtKB-SubCell"/>
</dbReference>
<dbReference type="OrthoDB" id="419844at2"/>
<dbReference type="Proteomes" id="UP000053372">
    <property type="component" value="Unassembled WGS sequence"/>
</dbReference>
<feature type="region of interest" description="Disordered" evidence="7">
    <location>
        <begin position="36"/>
        <end position="60"/>
    </location>
</feature>
<dbReference type="InterPro" id="IPR019734">
    <property type="entry name" value="TPR_rpt"/>
</dbReference>
<dbReference type="PANTHER" id="PTHR46630:SF1">
    <property type="entry name" value="TETRATRICOPEPTIDE REPEAT PROTEIN 29"/>
    <property type="match status" value="1"/>
</dbReference>
<keyword evidence="9" id="KW-1185">Reference proteome</keyword>
<evidence type="ECO:0008006" key="10">
    <source>
        <dbReference type="Google" id="ProtNLM"/>
    </source>
</evidence>
<dbReference type="PROSITE" id="PS50005">
    <property type="entry name" value="TPR"/>
    <property type="match status" value="2"/>
</dbReference>
<dbReference type="RefSeq" id="WP_036265644.1">
    <property type="nucleotide sequence ID" value="NZ_LMTZ01000122.1"/>
</dbReference>
<evidence type="ECO:0000256" key="6">
    <source>
        <dbReference type="PROSITE-ProRule" id="PRU00339"/>
    </source>
</evidence>
<dbReference type="AlphaFoldDB" id="A0A0V7ZJ53"/>
<dbReference type="SMART" id="SM00028">
    <property type="entry name" value="TPR"/>
    <property type="match status" value="4"/>
</dbReference>
<accession>A0A0V7ZJ53</accession>
<feature type="repeat" description="TPR" evidence="6">
    <location>
        <begin position="170"/>
        <end position="203"/>
    </location>
</feature>
<keyword evidence="4 6" id="KW-0802">TPR repeat</keyword>
<dbReference type="InterPro" id="IPR011990">
    <property type="entry name" value="TPR-like_helical_dom_sf"/>
</dbReference>
<name>A0A0V7ZJ53_9CYAN</name>
<evidence type="ECO:0000313" key="9">
    <source>
        <dbReference type="Proteomes" id="UP000053372"/>
    </source>
</evidence>
<dbReference type="Pfam" id="PF13176">
    <property type="entry name" value="TPR_7"/>
    <property type="match status" value="1"/>
</dbReference>
<evidence type="ECO:0000256" key="1">
    <source>
        <dbReference type="ARBA" id="ARBA00004496"/>
    </source>
</evidence>
<feature type="compositionally biased region" description="Basic residues" evidence="7">
    <location>
        <begin position="145"/>
        <end position="155"/>
    </location>
</feature>
<protein>
    <recommendedName>
        <fullName evidence="10">MalT-like TPR region domain-containing protein</fullName>
    </recommendedName>
</protein>
<dbReference type="Pfam" id="PF13424">
    <property type="entry name" value="TPR_12"/>
    <property type="match status" value="1"/>
</dbReference>
<proteinExistence type="inferred from homology"/>
<dbReference type="EMBL" id="LMTZ01000122">
    <property type="protein sequence ID" value="KST64428.1"/>
    <property type="molecule type" value="Genomic_DNA"/>
</dbReference>
<comment type="subcellular location">
    <subcellularLocation>
        <location evidence="1">Cytoplasm</location>
    </subcellularLocation>
</comment>
<comment type="caution">
    <text evidence="8">The sequence shown here is derived from an EMBL/GenBank/DDBJ whole genome shotgun (WGS) entry which is preliminary data.</text>
</comment>
<reference evidence="8 9" key="1">
    <citation type="journal article" date="2015" name="Genome Announc.">
        <title>Draft Genome of the Euendolithic (true boring) Cyanobacterium Mastigocoleus testarum strain BC008.</title>
        <authorList>
            <person name="Guida B.S."/>
            <person name="Garcia-Pichel F."/>
        </authorList>
    </citation>
    <scope>NUCLEOTIDE SEQUENCE [LARGE SCALE GENOMIC DNA]</scope>
    <source>
        <strain evidence="8 9">BC008</strain>
    </source>
</reference>
<evidence type="ECO:0000256" key="4">
    <source>
        <dbReference type="ARBA" id="ARBA00022803"/>
    </source>
</evidence>
<keyword evidence="3" id="KW-0677">Repeat</keyword>
<feature type="repeat" description="TPR" evidence="6">
    <location>
        <begin position="391"/>
        <end position="424"/>
    </location>
</feature>
<organism evidence="8 9">
    <name type="scientific">Mastigocoleus testarum BC008</name>
    <dbReference type="NCBI Taxonomy" id="371196"/>
    <lineage>
        <taxon>Bacteria</taxon>
        <taxon>Bacillati</taxon>
        <taxon>Cyanobacteriota</taxon>
        <taxon>Cyanophyceae</taxon>
        <taxon>Nostocales</taxon>
        <taxon>Hapalosiphonaceae</taxon>
        <taxon>Mastigocoleus</taxon>
    </lineage>
</organism>
<evidence type="ECO:0000313" key="8">
    <source>
        <dbReference type="EMBL" id="KST64428.1"/>
    </source>
</evidence>
<keyword evidence="2" id="KW-0963">Cytoplasm</keyword>
<dbReference type="InterPro" id="IPR051476">
    <property type="entry name" value="Bac_ResReg_Asp_Phosphatase"/>
</dbReference>
<dbReference type="SUPFAM" id="SSF48452">
    <property type="entry name" value="TPR-like"/>
    <property type="match status" value="2"/>
</dbReference>